<accession>A0A3P6UAB0</accession>
<sequence length="66" mass="7503">MKCQKSAGEGELEEGACATEFMNFMKCVIRTECFKSRRDISDDDDDEGREQKNDELKDSVNSDETS</sequence>
<proteinExistence type="predicted"/>
<dbReference type="Proteomes" id="UP000277928">
    <property type="component" value="Unassembled WGS sequence"/>
</dbReference>
<feature type="compositionally biased region" description="Basic and acidic residues" evidence="1">
    <location>
        <begin position="49"/>
        <end position="60"/>
    </location>
</feature>
<name>A0A3P6UAB0_LITSI</name>
<evidence type="ECO:0000313" key="2">
    <source>
        <dbReference type="EMBL" id="VDK88490.1"/>
    </source>
</evidence>
<protein>
    <recommendedName>
        <fullName evidence="4">CHCH domain-containing protein</fullName>
    </recommendedName>
</protein>
<evidence type="ECO:0000313" key="3">
    <source>
        <dbReference type="Proteomes" id="UP000277928"/>
    </source>
</evidence>
<dbReference type="EMBL" id="UYRX01001163">
    <property type="protein sequence ID" value="VDK88490.1"/>
    <property type="molecule type" value="Genomic_DNA"/>
</dbReference>
<reference evidence="2 3" key="1">
    <citation type="submission" date="2018-08" db="EMBL/GenBank/DDBJ databases">
        <authorList>
            <person name="Laetsch R D."/>
            <person name="Stevens L."/>
            <person name="Kumar S."/>
            <person name="Blaxter L. M."/>
        </authorList>
    </citation>
    <scope>NUCLEOTIDE SEQUENCE [LARGE SCALE GENOMIC DNA]</scope>
</reference>
<keyword evidence="3" id="KW-1185">Reference proteome</keyword>
<feature type="region of interest" description="Disordered" evidence="1">
    <location>
        <begin position="38"/>
        <end position="66"/>
    </location>
</feature>
<evidence type="ECO:0000256" key="1">
    <source>
        <dbReference type="SAM" id="MobiDB-lite"/>
    </source>
</evidence>
<organism evidence="2 3">
    <name type="scientific">Litomosoides sigmodontis</name>
    <name type="common">Filarial nematode worm</name>
    <dbReference type="NCBI Taxonomy" id="42156"/>
    <lineage>
        <taxon>Eukaryota</taxon>
        <taxon>Metazoa</taxon>
        <taxon>Ecdysozoa</taxon>
        <taxon>Nematoda</taxon>
        <taxon>Chromadorea</taxon>
        <taxon>Rhabditida</taxon>
        <taxon>Spirurina</taxon>
        <taxon>Spiruromorpha</taxon>
        <taxon>Filarioidea</taxon>
        <taxon>Onchocercidae</taxon>
        <taxon>Litomosoides</taxon>
    </lineage>
</organism>
<dbReference type="AlphaFoldDB" id="A0A3P6UAB0"/>
<evidence type="ECO:0008006" key="4">
    <source>
        <dbReference type="Google" id="ProtNLM"/>
    </source>
</evidence>
<gene>
    <name evidence="2" type="ORF">NLS_LOCUS8704</name>
</gene>